<evidence type="ECO:0000256" key="4">
    <source>
        <dbReference type="ARBA" id="ARBA00022496"/>
    </source>
</evidence>
<feature type="domain" description="TonB-dependent receptor plug" evidence="14">
    <location>
        <begin position="73"/>
        <end position="178"/>
    </location>
</feature>
<comment type="similarity">
    <text evidence="11 12">Belongs to the TonB-dependent receptor family.</text>
</comment>
<dbReference type="Pfam" id="PF07715">
    <property type="entry name" value="Plug"/>
    <property type="match status" value="1"/>
</dbReference>
<evidence type="ECO:0000256" key="8">
    <source>
        <dbReference type="ARBA" id="ARBA00023077"/>
    </source>
</evidence>
<evidence type="ECO:0000256" key="1">
    <source>
        <dbReference type="ARBA" id="ARBA00004571"/>
    </source>
</evidence>
<dbReference type="SUPFAM" id="SSF56935">
    <property type="entry name" value="Porins"/>
    <property type="match status" value="1"/>
</dbReference>
<dbReference type="InterPro" id="IPR012910">
    <property type="entry name" value="Plug_dom"/>
</dbReference>
<dbReference type="Proteomes" id="UP001574673">
    <property type="component" value="Unassembled WGS sequence"/>
</dbReference>
<dbReference type="CDD" id="cd01347">
    <property type="entry name" value="ligand_gated_channel"/>
    <property type="match status" value="1"/>
</dbReference>
<evidence type="ECO:0000256" key="9">
    <source>
        <dbReference type="ARBA" id="ARBA00023136"/>
    </source>
</evidence>
<dbReference type="InterPro" id="IPR039426">
    <property type="entry name" value="TonB-dep_rcpt-like"/>
</dbReference>
<feature type="domain" description="TonB-dependent receptor-like beta-barrel" evidence="13">
    <location>
        <begin position="275"/>
        <end position="662"/>
    </location>
</feature>
<comment type="caution">
    <text evidence="15">The sequence shown here is derived from an EMBL/GenBank/DDBJ whole genome shotgun (WGS) entry which is preliminary data.</text>
</comment>
<reference evidence="16" key="1">
    <citation type="submission" date="2024-06" db="EMBL/GenBank/DDBJ databases">
        <title>Radixoralia hellwigii gen. nov., sp nov., isolated from a root canal in the human oral cavity.</title>
        <authorList>
            <person name="Bartsch S."/>
            <person name="Wittmer A."/>
            <person name="Schulz A.-K."/>
            <person name="Neumann-Schaal M."/>
            <person name="Wolf J."/>
            <person name="Gronow S."/>
            <person name="Tennert C."/>
            <person name="Haecker G."/>
            <person name="Cieplik F."/>
            <person name="Al-Ahmad A."/>
        </authorList>
    </citation>
    <scope>NUCLEOTIDE SEQUENCE [LARGE SCALE GENOMIC DNA]</scope>
    <source>
        <strain evidence="16">Wk13</strain>
    </source>
</reference>
<evidence type="ECO:0000259" key="14">
    <source>
        <dbReference type="Pfam" id="PF07715"/>
    </source>
</evidence>
<comment type="subcellular location">
    <subcellularLocation>
        <location evidence="1 11">Cell outer membrane</location>
        <topology evidence="1 11">Multi-pass membrane protein</topology>
    </subcellularLocation>
</comment>
<evidence type="ECO:0000256" key="6">
    <source>
        <dbReference type="ARBA" id="ARBA00023004"/>
    </source>
</evidence>
<keyword evidence="5 11" id="KW-0812">Transmembrane</keyword>
<dbReference type="PANTHER" id="PTHR32552:SF81">
    <property type="entry name" value="TONB-DEPENDENT OUTER MEMBRANE RECEPTOR"/>
    <property type="match status" value="1"/>
</dbReference>
<sequence length="695" mass="78034">MLSKKRCRIFFISRQMKYQAYDLYTRKITIQFFLGALSILFTGAINAQNTEAEDISELPTITVTANKQSETLATVTGSITAFDGNDLENIGARSLADVATMTPSFSFQETGQSTLSPPVIRGMTANIISFSSSAVLLVDGVPTLHAWGFGDRLFGVERVEVLRGPQSTLYGRNAEAGVVNVVTRLPDMHPHTFVSADLGSHGKKVLRADISRMLVENRLYASFAGETTRQDGFIDNVFTGGKTDDRALHSGRLALRWTPSTATDVVLRASAQRYDDGGATWGAVTAPRYTVHSGTESWLRASGQTVSLDINHEISPYLQLRSITARNLFRDHMQQDTDFLPTERMFIGRDYHFDTISQELRLEGYTDDRLNGIRWIAGVYADRDDNDWRFTQKTPRALTRTQAKQKAHTTALFTHWTIPLATHWNLLAGVRLEENNVRLKLYGKNEAEQQHIWRHTSPKLALQYQNGPIQVYAGYSNGFRAGGFNAFSSLASQRAYQPEKLDAWEIGIKGYALAHRLFYSAAIYRMNVHDMQVQQMPAPGQVFISNAARAHSTGAEAELRYRISNNWQVQAGVALNRTRFNEYHDGVNNYEGYRNPFAPDLQGNLSLRYEAPQGWWAQARLHGMGKIYLDAANHYQRPNYTLLDLSAGYLLANAELVAYINNATGKRYDAIGYLNGMATAYSAPREYGLRLSYRF</sequence>
<dbReference type="Gene3D" id="2.40.170.20">
    <property type="entry name" value="TonB-dependent receptor, beta-barrel domain"/>
    <property type="match status" value="1"/>
</dbReference>
<evidence type="ECO:0000256" key="11">
    <source>
        <dbReference type="PROSITE-ProRule" id="PRU01360"/>
    </source>
</evidence>
<dbReference type="EMBL" id="JBEUWX010000002">
    <property type="protein sequence ID" value="MFA9950430.1"/>
    <property type="molecule type" value="Genomic_DNA"/>
</dbReference>
<evidence type="ECO:0000256" key="10">
    <source>
        <dbReference type="ARBA" id="ARBA00023237"/>
    </source>
</evidence>
<organism evidence="15 16">
    <name type="scientific">Dentiradicibacter hellwigii</name>
    <dbReference type="NCBI Taxonomy" id="3149053"/>
    <lineage>
        <taxon>Bacteria</taxon>
        <taxon>Pseudomonadati</taxon>
        <taxon>Pseudomonadota</taxon>
        <taxon>Betaproteobacteria</taxon>
        <taxon>Rhodocyclales</taxon>
        <taxon>Rhodocyclaceae</taxon>
        <taxon>Dentiradicibacter</taxon>
    </lineage>
</organism>
<evidence type="ECO:0000256" key="3">
    <source>
        <dbReference type="ARBA" id="ARBA00022452"/>
    </source>
</evidence>
<evidence type="ECO:0000313" key="16">
    <source>
        <dbReference type="Proteomes" id="UP001574673"/>
    </source>
</evidence>
<keyword evidence="16" id="KW-1185">Reference proteome</keyword>
<dbReference type="RefSeq" id="WP_418891488.1">
    <property type="nucleotide sequence ID" value="NZ_JBEUWX010000002.1"/>
</dbReference>
<evidence type="ECO:0000313" key="15">
    <source>
        <dbReference type="EMBL" id="MFA9950430.1"/>
    </source>
</evidence>
<dbReference type="PROSITE" id="PS52016">
    <property type="entry name" value="TONB_DEPENDENT_REC_3"/>
    <property type="match status" value="1"/>
</dbReference>
<keyword evidence="9 11" id="KW-0472">Membrane</keyword>
<keyword evidence="10 11" id="KW-0998">Cell outer membrane</keyword>
<protein>
    <submittedName>
        <fullName evidence="15">TonB-dependent receptor</fullName>
    </submittedName>
</protein>
<dbReference type="InterPro" id="IPR000531">
    <property type="entry name" value="Beta-barrel_TonB"/>
</dbReference>
<dbReference type="InterPro" id="IPR036942">
    <property type="entry name" value="Beta-barrel_TonB_sf"/>
</dbReference>
<accession>A0ABV4UHA3</accession>
<evidence type="ECO:0000259" key="13">
    <source>
        <dbReference type="Pfam" id="PF00593"/>
    </source>
</evidence>
<evidence type="ECO:0000256" key="12">
    <source>
        <dbReference type="RuleBase" id="RU003357"/>
    </source>
</evidence>
<gene>
    <name evidence="15" type="ORF">ABCS64_08910</name>
</gene>
<keyword evidence="4" id="KW-0410">Iron transport</keyword>
<evidence type="ECO:0000256" key="5">
    <source>
        <dbReference type="ARBA" id="ARBA00022692"/>
    </source>
</evidence>
<dbReference type="PANTHER" id="PTHR32552">
    <property type="entry name" value="FERRICHROME IRON RECEPTOR-RELATED"/>
    <property type="match status" value="1"/>
</dbReference>
<evidence type="ECO:0000256" key="2">
    <source>
        <dbReference type="ARBA" id="ARBA00022448"/>
    </source>
</evidence>
<keyword evidence="15" id="KW-0675">Receptor</keyword>
<keyword evidence="2 11" id="KW-0813">Transport</keyword>
<keyword evidence="6" id="KW-0408">Iron</keyword>
<evidence type="ECO:0000256" key="7">
    <source>
        <dbReference type="ARBA" id="ARBA00023065"/>
    </source>
</evidence>
<keyword evidence="3 11" id="KW-1134">Transmembrane beta strand</keyword>
<proteinExistence type="inferred from homology"/>
<keyword evidence="8 12" id="KW-0798">TonB box</keyword>
<dbReference type="Pfam" id="PF00593">
    <property type="entry name" value="TonB_dep_Rec_b-barrel"/>
    <property type="match status" value="1"/>
</dbReference>
<name>A0ABV4UHA3_9RHOO</name>
<keyword evidence="7" id="KW-0406">Ion transport</keyword>